<feature type="domain" description="AB hydrolase-1" evidence="2">
    <location>
        <begin position="111"/>
        <end position="222"/>
    </location>
</feature>
<proteinExistence type="predicted"/>
<feature type="transmembrane region" description="Helical" evidence="1">
    <location>
        <begin position="12"/>
        <end position="34"/>
    </location>
</feature>
<name>A0A2A9NY15_9AGAR</name>
<dbReference type="InterPro" id="IPR000073">
    <property type="entry name" value="AB_hydrolase_1"/>
</dbReference>
<dbReference type="OrthoDB" id="446723at2759"/>
<protein>
    <recommendedName>
        <fullName evidence="2">AB hydrolase-1 domain-containing protein</fullName>
    </recommendedName>
</protein>
<evidence type="ECO:0000313" key="3">
    <source>
        <dbReference type="EMBL" id="PFH53381.1"/>
    </source>
</evidence>
<reference evidence="3 4" key="1">
    <citation type="submission" date="2014-02" db="EMBL/GenBank/DDBJ databases">
        <title>Transposable element dynamics among asymbiotic and ectomycorrhizal Amanita fungi.</title>
        <authorList>
            <consortium name="DOE Joint Genome Institute"/>
            <person name="Hess J."/>
            <person name="Skrede I."/>
            <person name="Wolfe B."/>
            <person name="LaButti K."/>
            <person name="Ohm R.A."/>
            <person name="Grigoriev I.V."/>
            <person name="Pringle A."/>
        </authorList>
    </citation>
    <scope>NUCLEOTIDE SEQUENCE [LARGE SCALE GENOMIC DNA]</scope>
    <source>
        <strain evidence="3 4">SKay4041</strain>
    </source>
</reference>
<dbReference type="GO" id="GO:0004622">
    <property type="term" value="F:phosphatidylcholine lysophospholipase activity"/>
    <property type="evidence" value="ECO:0007669"/>
    <property type="project" value="TreeGrafter"/>
</dbReference>
<dbReference type="InterPro" id="IPR029058">
    <property type="entry name" value="AB_hydrolase_fold"/>
</dbReference>
<evidence type="ECO:0000259" key="2">
    <source>
        <dbReference type="Pfam" id="PF00561"/>
    </source>
</evidence>
<dbReference type="GO" id="GO:0006660">
    <property type="term" value="P:phosphatidylserine catabolic process"/>
    <property type="evidence" value="ECO:0007669"/>
    <property type="project" value="TreeGrafter"/>
</dbReference>
<dbReference type="PANTHER" id="PTHR12277">
    <property type="entry name" value="ALPHA/BETA HYDROLASE DOMAIN-CONTAINING PROTEIN"/>
    <property type="match status" value="1"/>
</dbReference>
<keyword evidence="1" id="KW-0812">Transmembrane</keyword>
<dbReference type="Proteomes" id="UP000242287">
    <property type="component" value="Unassembled WGS sequence"/>
</dbReference>
<keyword evidence="4" id="KW-1185">Reference proteome</keyword>
<evidence type="ECO:0000256" key="1">
    <source>
        <dbReference type="SAM" id="Phobius"/>
    </source>
</evidence>
<dbReference type="PANTHER" id="PTHR12277:SF194">
    <property type="entry name" value="FI04476P"/>
    <property type="match status" value="1"/>
</dbReference>
<keyword evidence="1" id="KW-0472">Membrane</keyword>
<accession>A0A2A9NY15</accession>
<dbReference type="GO" id="GO:0047372">
    <property type="term" value="F:monoacylglycerol lipase activity"/>
    <property type="evidence" value="ECO:0007669"/>
    <property type="project" value="TreeGrafter"/>
</dbReference>
<dbReference type="STRING" id="703135.A0A2A9NY15"/>
<gene>
    <name evidence="3" type="ORF">AMATHDRAFT_137821</name>
</gene>
<sequence length="393" mass="43697">MSGSRDFLLKAHSYLIILGGIYVGLVGLLSTPYLQRHTLYLNALRFPLFANFQAPEQYGLAPNRTVNLKLHTSDNETLGAWFILSDEYYHSLPSIPKEPQNHIETALRHHPTVLFFHGNAATRAFHVRIQYYKAFTSRLGANVLAIDYRGFADSTGQPSEAGLIEDGLTAFTWLTRTGARAEDILIIGHSLGTGVASQLVAHLDAQAISCRGVVFLSPFSSIREVLNTYHIFGFLPLIKPISMIPWAKIDLISWALVHRFDTLKAVPDIKSPVLIAHAEDDWDIPHTHSDVLFEAFLDPLLPSIPMSGNPLSLTAEEWNDLVQRQSTRSQKRKEYVKVSAIPKFGTVSEIRTNRIVVLVKTLAGAHDYIGVQEGLQDVIGHKFGLLSQKVEGS</sequence>
<dbReference type="GO" id="GO:0005789">
    <property type="term" value="C:endoplasmic reticulum membrane"/>
    <property type="evidence" value="ECO:0007669"/>
    <property type="project" value="TreeGrafter"/>
</dbReference>
<dbReference type="Pfam" id="PF00561">
    <property type="entry name" value="Abhydrolase_1"/>
    <property type="match status" value="1"/>
</dbReference>
<organism evidence="3 4">
    <name type="scientific">Amanita thiersii Skay4041</name>
    <dbReference type="NCBI Taxonomy" id="703135"/>
    <lineage>
        <taxon>Eukaryota</taxon>
        <taxon>Fungi</taxon>
        <taxon>Dikarya</taxon>
        <taxon>Basidiomycota</taxon>
        <taxon>Agaricomycotina</taxon>
        <taxon>Agaricomycetes</taxon>
        <taxon>Agaricomycetidae</taxon>
        <taxon>Agaricales</taxon>
        <taxon>Pluteineae</taxon>
        <taxon>Amanitaceae</taxon>
        <taxon>Amanita</taxon>
    </lineage>
</organism>
<keyword evidence="1" id="KW-1133">Transmembrane helix</keyword>
<dbReference type="GO" id="GO:0052651">
    <property type="term" value="P:monoacylglycerol catabolic process"/>
    <property type="evidence" value="ECO:0007669"/>
    <property type="project" value="TreeGrafter"/>
</dbReference>
<dbReference type="EMBL" id="KZ301974">
    <property type="protein sequence ID" value="PFH53381.1"/>
    <property type="molecule type" value="Genomic_DNA"/>
</dbReference>
<dbReference type="SUPFAM" id="SSF53474">
    <property type="entry name" value="alpha/beta-Hydrolases"/>
    <property type="match status" value="1"/>
</dbReference>
<dbReference type="AlphaFoldDB" id="A0A2A9NY15"/>
<dbReference type="Gene3D" id="3.40.50.1820">
    <property type="entry name" value="alpha/beta hydrolase"/>
    <property type="match status" value="1"/>
</dbReference>
<evidence type="ECO:0000313" key="4">
    <source>
        <dbReference type="Proteomes" id="UP000242287"/>
    </source>
</evidence>